<accession>A0ABW4JYP9</accession>
<sequence>MMSRVFRLLPVAALAALLPGAPASQAAESGSGLYIGGSSAFGAGATPPPGFYATVGAIAYDGDVDRVVADGVVDLNVRKTVFAALGNALYVSPYGLFGGNASISATLPFANHTALEASASGAVTGNLSTSGWGVGDISLKIQNGWSHGSFAHTVSLTTWLPTGTYATGFQPNAGKNHVGFDASWAFTKVWKESGIELSSAIGYTIELENPSTNYRNGDTFHLEAALGYQFAPGWTAGVAGYGITQVTGDSGSGATLGDFKRRTYAVGPAFGYSTRIGGKGVSFSGRHFREFGVENSFQGHVTFMSGTMRF</sequence>
<dbReference type="EMBL" id="JBHUFA010000004">
    <property type="protein sequence ID" value="MFD1696394.1"/>
    <property type="molecule type" value="Genomic_DNA"/>
</dbReference>
<comment type="caution">
    <text evidence="2">The sequence shown here is derived from an EMBL/GenBank/DDBJ whole genome shotgun (WGS) entry which is preliminary data.</text>
</comment>
<evidence type="ECO:0000256" key="1">
    <source>
        <dbReference type="SAM" id="SignalP"/>
    </source>
</evidence>
<dbReference type="Proteomes" id="UP001597327">
    <property type="component" value="Unassembled WGS sequence"/>
</dbReference>
<feature type="chain" id="PRO_5045615450" evidence="1">
    <location>
        <begin position="27"/>
        <end position="310"/>
    </location>
</feature>
<evidence type="ECO:0000313" key="3">
    <source>
        <dbReference type="Proteomes" id="UP001597327"/>
    </source>
</evidence>
<proteinExistence type="predicted"/>
<keyword evidence="1" id="KW-0732">Signal</keyword>
<feature type="signal peptide" evidence="1">
    <location>
        <begin position="1"/>
        <end position="26"/>
    </location>
</feature>
<evidence type="ECO:0000313" key="2">
    <source>
        <dbReference type="EMBL" id="MFD1696394.1"/>
    </source>
</evidence>
<protein>
    <submittedName>
        <fullName evidence="2">Transporter</fullName>
    </submittedName>
</protein>
<name>A0ABW4JYP9_9HYPH</name>
<keyword evidence="3" id="KW-1185">Reference proteome</keyword>
<dbReference type="InterPro" id="IPR025737">
    <property type="entry name" value="FApF"/>
</dbReference>
<organism evidence="2 3">
    <name type="scientific">Roseibium aestuarii</name>
    <dbReference type="NCBI Taxonomy" id="2600299"/>
    <lineage>
        <taxon>Bacteria</taxon>
        <taxon>Pseudomonadati</taxon>
        <taxon>Pseudomonadota</taxon>
        <taxon>Alphaproteobacteria</taxon>
        <taxon>Hyphomicrobiales</taxon>
        <taxon>Stappiaceae</taxon>
        <taxon>Roseibium</taxon>
    </lineage>
</organism>
<dbReference type="RefSeq" id="WP_188318880.1">
    <property type="nucleotide sequence ID" value="NZ_JBHUFA010000004.1"/>
</dbReference>
<gene>
    <name evidence="2" type="ORF">ACFSC7_12765</name>
</gene>
<reference evidence="3" key="1">
    <citation type="journal article" date="2019" name="Int. J. Syst. Evol. Microbiol.">
        <title>The Global Catalogue of Microorganisms (GCM) 10K type strain sequencing project: providing services to taxonomists for standard genome sequencing and annotation.</title>
        <authorList>
            <consortium name="The Broad Institute Genomics Platform"/>
            <consortium name="The Broad Institute Genome Sequencing Center for Infectious Disease"/>
            <person name="Wu L."/>
            <person name="Ma J."/>
        </authorList>
    </citation>
    <scope>NUCLEOTIDE SEQUENCE [LARGE SCALE GENOMIC DNA]</scope>
    <source>
        <strain evidence="3">JCM 3369</strain>
    </source>
</reference>
<dbReference type="Pfam" id="PF13557">
    <property type="entry name" value="Phenol_MetA_deg"/>
    <property type="match status" value="1"/>
</dbReference>